<name>A0A150GII0_GONPE</name>
<evidence type="ECO:0000256" key="1">
    <source>
        <dbReference type="ARBA" id="ARBA00005567"/>
    </source>
</evidence>
<dbReference type="InterPro" id="IPR036770">
    <property type="entry name" value="Ankyrin_rpt-contain_sf"/>
</dbReference>
<dbReference type="Gene3D" id="1.25.40.20">
    <property type="entry name" value="Ankyrin repeat-containing domain"/>
    <property type="match status" value="2"/>
</dbReference>
<dbReference type="Pfam" id="PF12796">
    <property type="entry name" value="Ank_2"/>
    <property type="match status" value="1"/>
</dbReference>
<protein>
    <recommendedName>
        <fullName evidence="3">ACB domain-containing protein</fullName>
    </recommendedName>
</protein>
<evidence type="ECO:0000256" key="2">
    <source>
        <dbReference type="PROSITE-ProRule" id="PRU00023"/>
    </source>
</evidence>
<dbReference type="SUPFAM" id="SSF48403">
    <property type="entry name" value="Ankyrin repeat"/>
    <property type="match status" value="1"/>
</dbReference>
<dbReference type="PROSITE" id="PS50297">
    <property type="entry name" value="ANK_REP_REGION"/>
    <property type="match status" value="2"/>
</dbReference>
<dbReference type="GO" id="GO:0000062">
    <property type="term" value="F:fatty-acyl-CoA binding"/>
    <property type="evidence" value="ECO:0007669"/>
    <property type="project" value="InterPro"/>
</dbReference>
<sequence>MSKADAMRQYAELLQRVAPEWNQAEVGTSQPKSRGGMGPVFSCLAAGEDADAGQEAVGPRTLHEVAGEGDVEALTGMLEGGAQVDGRDEDGCTPLHFAADRGSVAAAQALIAAGAHLDAQDADGQTPLHYAAITENREVYDLLVAAGADVSVRDKQGSTAAEAAPASWGLG</sequence>
<gene>
    <name evidence="4" type="ORF">GPECTOR_23g96</name>
</gene>
<dbReference type="PROSITE" id="PS50088">
    <property type="entry name" value="ANK_REPEAT"/>
    <property type="match status" value="3"/>
</dbReference>
<feature type="domain" description="ACB" evidence="3">
    <location>
        <begin position="1"/>
        <end position="23"/>
    </location>
</feature>
<accession>A0A150GII0</accession>
<evidence type="ECO:0000313" key="5">
    <source>
        <dbReference type="Proteomes" id="UP000075714"/>
    </source>
</evidence>
<dbReference type="PANTHER" id="PTHR22677:SF4">
    <property type="entry name" value="USHER SYNDROME TYPE-1G PROTEIN-LIKE PROTEIN"/>
    <property type="match status" value="1"/>
</dbReference>
<evidence type="ECO:0000259" key="3">
    <source>
        <dbReference type="PROSITE" id="PS51228"/>
    </source>
</evidence>
<comment type="caution">
    <text evidence="4">The sequence shown here is derived from an EMBL/GenBank/DDBJ whole genome shotgun (WGS) entry which is preliminary data.</text>
</comment>
<dbReference type="SMART" id="SM00248">
    <property type="entry name" value="ANK"/>
    <property type="match status" value="2"/>
</dbReference>
<keyword evidence="5" id="KW-1185">Reference proteome</keyword>
<feature type="repeat" description="ANK" evidence="2">
    <location>
        <begin position="57"/>
        <end position="89"/>
    </location>
</feature>
<dbReference type="PANTHER" id="PTHR22677">
    <property type="entry name" value="ANKYRIN REPEAT DOMAIN-CONTAINING PROTEIN 60"/>
    <property type="match status" value="1"/>
</dbReference>
<comment type="similarity">
    <text evidence="1">Belongs to the ACBP family.</text>
</comment>
<keyword evidence="2" id="KW-0040">ANK repeat</keyword>
<feature type="repeat" description="ANK" evidence="2">
    <location>
        <begin position="90"/>
        <end position="122"/>
    </location>
</feature>
<dbReference type="InterPro" id="IPR039323">
    <property type="entry name" value="ANKRD_45/46/60"/>
</dbReference>
<dbReference type="PROSITE" id="PS51228">
    <property type="entry name" value="ACB_2"/>
    <property type="match status" value="1"/>
</dbReference>
<proteinExistence type="inferred from homology"/>
<dbReference type="OrthoDB" id="346910at2759"/>
<dbReference type="PRINTS" id="PR01415">
    <property type="entry name" value="ANKYRIN"/>
</dbReference>
<dbReference type="Proteomes" id="UP000075714">
    <property type="component" value="Unassembled WGS sequence"/>
</dbReference>
<dbReference type="EMBL" id="LSYV01000024">
    <property type="protein sequence ID" value="KXZ49170.1"/>
    <property type="molecule type" value="Genomic_DNA"/>
</dbReference>
<dbReference type="STRING" id="33097.A0A150GII0"/>
<dbReference type="InterPro" id="IPR002110">
    <property type="entry name" value="Ankyrin_rpt"/>
</dbReference>
<reference evidence="5" key="1">
    <citation type="journal article" date="2016" name="Nat. Commun.">
        <title>The Gonium pectorale genome demonstrates co-option of cell cycle regulation during the evolution of multicellularity.</title>
        <authorList>
            <person name="Hanschen E.R."/>
            <person name="Marriage T.N."/>
            <person name="Ferris P.J."/>
            <person name="Hamaji T."/>
            <person name="Toyoda A."/>
            <person name="Fujiyama A."/>
            <person name="Neme R."/>
            <person name="Noguchi H."/>
            <person name="Minakuchi Y."/>
            <person name="Suzuki M."/>
            <person name="Kawai-Toyooka H."/>
            <person name="Smith D.R."/>
            <person name="Sparks H."/>
            <person name="Anderson J."/>
            <person name="Bakaric R."/>
            <person name="Luria V."/>
            <person name="Karger A."/>
            <person name="Kirschner M.W."/>
            <person name="Durand P.M."/>
            <person name="Michod R.E."/>
            <person name="Nozaki H."/>
            <person name="Olson B.J."/>
        </authorList>
    </citation>
    <scope>NUCLEOTIDE SEQUENCE [LARGE SCALE GENOMIC DNA]</scope>
    <source>
        <strain evidence="5">NIES-2863</strain>
    </source>
</reference>
<feature type="repeat" description="ANK" evidence="2">
    <location>
        <begin position="123"/>
        <end position="155"/>
    </location>
</feature>
<dbReference type="AlphaFoldDB" id="A0A150GII0"/>
<evidence type="ECO:0000313" key="4">
    <source>
        <dbReference type="EMBL" id="KXZ49170.1"/>
    </source>
</evidence>
<dbReference type="InterPro" id="IPR000582">
    <property type="entry name" value="Acyl-CoA-binding_protein"/>
</dbReference>
<organism evidence="4 5">
    <name type="scientific">Gonium pectorale</name>
    <name type="common">Green alga</name>
    <dbReference type="NCBI Taxonomy" id="33097"/>
    <lineage>
        <taxon>Eukaryota</taxon>
        <taxon>Viridiplantae</taxon>
        <taxon>Chlorophyta</taxon>
        <taxon>core chlorophytes</taxon>
        <taxon>Chlorophyceae</taxon>
        <taxon>CS clade</taxon>
        <taxon>Chlamydomonadales</taxon>
        <taxon>Volvocaceae</taxon>
        <taxon>Gonium</taxon>
    </lineage>
</organism>